<sequence>MSNLVPVESLLGVQSVLVRPIVTVGLTSLLFVMAKGLQQDSMFHSLQYRSTFCGLAETRTGHYTLHRFDVSDSLVFFRTVQTQDRVAFRAYLAGGPAKKGLSGTLYLGYALTNCIGDSVLIHRLYTIWGDKNKLYIAPPIILSVLANAFSVAVGILHNVEFVIDDLEFMTAVANCRLAHYIVNAVANGILTLTIVANSWPNLAASSGRESMAIVTALKSGVIYPTVLVVHVALAYNASTIGIAVNFTPAIVLFAGIAPTSAVLLSIVNRRTREGQPEGNSISLQLMSKGTTESGDA</sequence>
<evidence type="ECO:0000313" key="3">
    <source>
        <dbReference type="EMBL" id="KTB38000.1"/>
    </source>
</evidence>
<keyword evidence="2" id="KW-0472">Membrane</keyword>
<keyword evidence="2" id="KW-0812">Transmembrane</keyword>
<gene>
    <name evidence="3" type="ORF">WG66_9409</name>
</gene>
<proteinExistence type="predicted"/>
<feature type="transmembrane region" description="Helical" evidence="2">
    <location>
        <begin position="177"/>
        <end position="199"/>
    </location>
</feature>
<feature type="transmembrane region" description="Helical" evidence="2">
    <location>
        <begin position="246"/>
        <end position="267"/>
    </location>
</feature>
<protein>
    <submittedName>
        <fullName evidence="3">Uncharacterized protein</fullName>
    </submittedName>
</protein>
<dbReference type="EMBL" id="LATX01001790">
    <property type="protein sequence ID" value="KTB38000.1"/>
    <property type="molecule type" value="Genomic_DNA"/>
</dbReference>
<reference evidence="3 4" key="1">
    <citation type="submission" date="2015-12" db="EMBL/GenBank/DDBJ databases">
        <title>Draft genome sequence of Moniliophthora roreri, the causal agent of frosty pod rot of cacao.</title>
        <authorList>
            <person name="Aime M.C."/>
            <person name="Diaz-Valderrama J.R."/>
            <person name="Kijpornyongpan T."/>
            <person name="Phillips-Mora W."/>
        </authorList>
    </citation>
    <scope>NUCLEOTIDE SEQUENCE [LARGE SCALE GENOMIC DNA]</scope>
    <source>
        <strain evidence="3 4">MCA 2952</strain>
    </source>
</reference>
<evidence type="ECO:0000313" key="4">
    <source>
        <dbReference type="Proteomes" id="UP000054988"/>
    </source>
</evidence>
<dbReference type="Proteomes" id="UP000054988">
    <property type="component" value="Unassembled WGS sequence"/>
</dbReference>
<evidence type="ECO:0000256" key="1">
    <source>
        <dbReference type="SAM" id="MobiDB-lite"/>
    </source>
</evidence>
<feature type="transmembrane region" description="Helical" evidence="2">
    <location>
        <begin position="134"/>
        <end position="157"/>
    </location>
</feature>
<name>A0A0W0FNS2_MONRR</name>
<feature type="compositionally biased region" description="Polar residues" evidence="1">
    <location>
        <begin position="277"/>
        <end position="296"/>
    </location>
</feature>
<organism evidence="3 4">
    <name type="scientific">Moniliophthora roreri</name>
    <name type="common">Frosty pod rot fungus</name>
    <name type="synonym">Monilia roreri</name>
    <dbReference type="NCBI Taxonomy" id="221103"/>
    <lineage>
        <taxon>Eukaryota</taxon>
        <taxon>Fungi</taxon>
        <taxon>Dikarya</taxon>
        <taxon>Basidiomycota</taxon>
        <taxon>Agaricomycotina</taxon>
        <taxon>Agaricomycetes</taxon>
        <taxon>Agaricomycetidae</taxon>
        <taxon>Agaricales</taxon>
        <taxon>Marasmiineae</taxon>
        <taxon>Marasmiaceae</taxon>
        <taxon>Moniliophthora</taxon>
    </lineage>
</organism>
<comment type="caution">
    <text evidence="3">The sequence shown here is derived from an EMBL/GenBank/DDBJ whole genome shotgun (WGS) entry which is preliminary data.</text>
</comment>
<feature type="transmembrane region" description="Helical" evidence="2">
    <location>
        <begin position="211"/>
        <end position="234"/>
    </location>
</feature>
<dbReference type="AlphaFoldDB" id="A0A0W0FNS2"/>
<feature type="region of interest" description="Disordered" evidence="1">
    <location>
        <begin position="273"/>
        <end position="296"/>
    </location>
</feature>
<accession>A0A0W0FNS2</accession>
<feature type="transmembrane region" description="Helical" evidence="2">
    <location>
        <begin position="16"/>
        <end position="34"/>
    </location>
</feature>
<keyword evidence="2" id="KW-1133">Transmembrane helix</keyword>
<evidence type="ECO:0000256" key="2">
    <source>
        <dbReference type="SAM" id="Phobius"/>
    </source>
</evidence>